<dbReference type="Proteomes" id="UP000054596">
    <property type="component" value="Unassembled WGS sequence"/>
</dbReference>
<evidence type="ECO:0000313" key="2">
    <source>
        <dbReference type="Proteomes" id="UP000054596"/>
    </source>
</evidence>
<evidence type="ECO:0008006" key="3">
    <source>
        <dbReference type="Google" id="ProtNLM"/>
    </source>
</evidence>
<keyword evidence="2" id="KW-1185">Reference proteome</keyword>
<comment type="caution">
    <text evidence="1">The sequence shown here is derived from an EMBL/GenBank/DDBJ whole genome shotgun (WGS) entry which is preliminary data.</text>
</comment>
<organism evidence="1 2">
    <name type="scientific">Caballeronia glebae</name>
    <dbReference type="NCBI Taxonomy" id="1777143"/>
    <lineage>
        <taxon>Bacteria</taxon>
        <taxon>Pseudomonadati</taxon>
        <taxon>Pseudomonadota</taxon>
        <taxon>Betaproteobacteria</taxon>
        <taxon>Burkholderiales</taxon>
        <taxon>Burkholderiaceae</taxon>
        <taxon>Caballeronia</taxon>
    </lineage>
</organism>
<dbReference type="OrthoDB" id="9114235at2"/>
<dbReference type="RefSeq" id="WP_086970546.1">
    <property type="nucleotide sequence ID" value="NZ_FCOJ02000031.1"/>
</dbReference>
<proteinExistence type="predicted"/>
<dbReference type="AlphaFoldDB" id="A0A158BJ04"/>
<gene>
    <name evidence="1" type="ORF">AWB82_04163</name>
</gene>
<dbReference type="Gene3D" id="1.10.10.2830">
    <property type="match status" value="1"/>
</dbReference>
<reference evidence="1" key="1">
    <citation type="submission" date="2016-01" db="EMBL/GenBank/DDBJ databases">
        <authorList>
            <person name="Peeters C."/>
        </authorList>
    </citation>
    <scope>NUCLEOTIDE SEQUENCE [LARGE SCALE GENOMIC DNA]</scope>
    <source>
        <strain evidence="1">LMG 29325</strain>
    </source>
</reference>
<evidence type="ECO:0000313" key="1">
    <source>
        <dbReference type="EMBL" id="SAK70042.1"/>
    </source>
</evidence>
<accession>A0A158BJ04</accession>
<dbReference type="EMBL" id="FCOJ02000031">
    <property type="protein sequence ID" value="SAK70042.1"/>
    <property type="molecule type" value="Genomic_DNA"/>
</dbReference>
<sequence>MLEGEKPVAPAYAVHTERRPLERAAQYAEGLASGLWSSVKEAAQATGWDRGDLYRAIAVSRLPAAVIDLFGQATLSREIGETLLSIEKSIGAEKMLRNARAVRDRPKRRTTDDLLNALAGAKDYSDMSLKIRGTGNKITFEMTFDVEDAEQLLLDEDEVKGHIQAMLMLAPQREKRMKR</sequence>
<protein>
    <recommendedName>
        <fullName evidence="3">ParB-like partition protein</fullName>
    </recommendedName>
</protein>
<name>A0A158BJ04_9BURK</name>
<dbReference type="SUPFAM" id="SSF109709">
    <property type="entry name" value="KorB DNA-binding domain-like"/>
    <property type="match status" value="1"/>
</dbReference>